<dbReference type="InterPro" id="IPR002878">
    <property type="entry name" value="ChsH2_C"/>
</dbReference>
<keyword evidence="3" id="KW-1185">Reference proteome</keyword>
<evidence type="ECO:0000259" key="1">
    <source>
        <dbReference type="Pfam" id="PF01796"/>
    </source>
</evidence>
<organism evidence="2 3">
    <name type="scientific">Nocardia vinacea</name>
    <dbReference type="NCBI Taxonomy" id="96468"/>
    <lineage>
        <taxon>Bacteria</taxon>
        <taxon>Bacillati</taxon>
        <taxon>Actinomycetota</taxon>
        <taxon>Actinomycetes</taxon>
        <taxon>Mycobacteriales</taxon>
        <taxon>Nocardiaceae</taxon>
        <taxon>Nocardia</taxon>
    </lineage>
</organism>
<name>A0ABZ1YQP8_9NOCA</name>
<feature type="domain" description="ChsH2 C-terminal OB-fold" evidence="1">
    <location>
        <begin position="40"/>
        <end position="103"/>
    </location>
</feature>
<dbReference type="InterPro" id="IPR012340">
    <property type="entry name" value="NA-bd_OB-fold"/>
</dbReference>
<dbReference type="RefSeq" id="WP_329408669.1">
    <property type="nucleotide sequence ID" value="NZ_CP109441.1"/>
</dbReference>
<dbReference type="PANTHER" id="PTHR34075:SF5">
    <property type="entry name" value="BLR3430 PROTEIN"/>
    <property type="match status" value="1"/>
</dbReference>
<dbReference type="PANTHER" id="PTHR34075">
    <property type="entry name" value="BLR3430 PROTEIN"/>
    <property type="match status" value="1"/>
</dbReference>
<dbReference type="InterPro" id="IPR052513">
    <property type="entry name" value="Thioester_dehydratase-like"/>
</dbReference>
<evidence type="ECO:0000313" key="3">
    <source>
        <dbReference type="Proteomes" id="UP001432062"/>
    </source>
</evidence>
<accession>A0ABZ1YQP8</accession>
<dbReference type="SUPFAM" id="SSF50249">
    <property type="entry name" value="Nucleic acid-binding proteins"/>
    <property type="match status" value="1"/>
</dbReference>
<dbReference type="EMBL" id="CP109441">
    <property type="protein sequence ID" value="WUV45363.1"/>
    <property type="molecule type" value="Genomic_DNA"/>
</dbReference>
<protein>
    <submittedName>
        <fullName evidence="2">OB-fold domain-containing protein</fullName>
    </submittedName>
</protein>
<dbReference type="Proteomes" id="UP001432062">
    <property type="component" value="Chromosome"/>
</dbReference>
<evidence type="ECO:0000313" key="2">
    <source>
        <dbReference type="EMBL" id="WUV45363.1"/>
    </source>
</evidence>
<reference evidence="2" key="1">
    <citation type="submission" date="2022-10" db="EMBL/GenBank/DDBJ databases">
        <title>The complete genomes of actinobacterial strains from the NBC collection.</title>
        <authorList>
            <person name="Joergensen T.S."/>
            <person name="Alvarez Arevalo M."/>
            <person name="Sterndorff E.B."/>
            <person name="Faurdal D."/>
            <person name="Vuksanovic O."/>
            <person name="Mourched A.-S."/>
            <person name="Charusanti P."/>
            <person name="Shaw S."/>
            <person name="Blin K."/>
            <person name="Weber T."/>
        </authorList>
    </citation>
    <scope>NUCLEOTIDE SEQUENCE</scope>
    <source>
        <strain evidence="2">NBC_01482</strain>
    </source>
</reference>
<proteinExistence type="predicted"/>
<gene>
    <name evidence="2" type="ORF">OG563_40695</name>
</gene>
<sequence>MGEHATSVLEGSRCTVCDTVAYPATTMCARCVQPTAVAMELSTRGVVWAYTVQRFPPKSPPYIPPAEGFSPFAVGYVELPEGIRIQAILECEDFTELERAPVHLVGTAPVPRFGVVPQQREAQ</sequence>
<dbReference type="Pfam" id="PF01796">
    <property type="entry name" value="OB_ChsH2_C"/>
    <property type="match status" value="1"/>
</dbReference>